<evidence type="ECO:0000313" key="9">
    <source>
        <dbReference type="Proteomes" id="UP001432312"/>
    </source>
</evidence>
<sequence length="221" mass="23960">MNARPCVCRAALPADETLCPRCRAATSGRLRRLPALYRLLQHELQPAAGGPSYGRVRLVEAPLPVAADVLTLRGPGGIVGVLEDWWSAMQASRCGSAPVIAGTYNDRVTAAATRLAFHLDYVVTWDQGGQFAIEIRRLDERALAIVCPADTAERGTRLGPCPAENPDGTLCGAVLRHYRSSSAVTCPWCEVVYPPSSWAHLKEWIDHDRDQGHEEAPLLAG</sequence>
<proteinExistence type="inferred from homology"/>
<evidence type="ECO:0000256" key="3">
    <source>
        <dbReference type="ARBA" id="ARBA00022679"/>
    </source>
</evidence>
<feature type="domain" description="RNA polymerase Rpb2" evidence="7">
    <location>
        <begin position="132"/>
        <end position="159"/>
    </location>
</feature>
<protein>
    <recommendedName>
        <fullName evidence="1">DNA-directed RNA polymerase</fullName>
        <ecNumber evidence="1">2.7.7.6</ecNumber>
    </recommendedName>
</protein>
<comment type="similarity">
    <text evidence="6">Belongs to the RNA polymerase beta chain family.</text>
</comment>
<organism evidence="8 9">
    <name type="scientific">Streptomyces erythrochromogenes</name>
    <dbReference type="NCBI Taxonomy" id="285574"/>
    <lineage>
        <taxon>Bacteria</taxon>
        <taxon>Bacillati</taxon>
        <taxon>Actinomycetota</taxon>
        <taxon>Actinomycetes</taxon>
        <taxon>Kitasatosporales</taxon>
        <taxon>Streptomycetaceae</taxon>
        <taxon>Streptomyces</taxon>
    </lineage>
</organism>
<dbReference type="Proteomes" id="UP001432312">
    <property type="component" value="Chromosome"/>
</dbReference>
<keyword evidence="4" id="KW-0548">Nucleotidyltransferase</keyword>
<keyword evidence="3" id="KW-0808">Transferase</keyword>
<evidence type="ECO:0000313" key="8">
    <source>
        <dbReference type="EMBL" id="WUN81112.1"/>
    </source>
</evidence>
<name>A0ABZ1QF88_9ACTN</name>
<dbReference type="GeneID" id="95498943"/>
<dbReference type="InterPro" id="IPR007645">
    <property type="entry name" value="RNA_pol_Rpb2_3"/>
</dbReference>
<keyword evidence="9" id="KW-1185">Reference proteome</keyword>
<dbReference type="EC" id="2.7.7.6" evidence="1"/>
<keyword evidence="5" id="KW-0804">Transcription</keyword>
<evidence type="ECO:0000256" key="4">
    <source>
        <dbReference type="ARBA" id="ARBA00022695"/>
    </source>
</evidence>
<evidence type="ECO:0000259" key="7">
    <source>
        <dbReference type="Pfam" id="PF04565"/>
    </source>
</evidence>
<dbReference type="EMBL" id="CP108036">
    <property type="protein sequence ID" value="WUN81112.1"/>
    <property type="molecule type" value="Genomic_DNA"/>
</dbReference>
<dbReference type="RefSeq" id="WP_328739902.1">
    <property type="nucleotide sequence ID" value="NZ_CP108036.1"/>
</dbReference>
<reference evidence="8" key="1">
    <citation type="submission" date="2022-10" db="EMBL/GenBank/DDBJ databases">
        <title>The complete genomes of actinobacterial strains from the NBC collection.</title>
        <authorList>
            <person name="Joergensen T.S."/>
            <person name="Alvarez Arevalo M."/>
            <person name="Sterndorff E.B."/>
            <person name="Faurdal D."/>
            <person name="Vuksanovic O."/>
            <person name="Mourched A.-S."/>
            <person name="Charusanti P."/>
            <person name="Shaw S."/>
            <person name="Blin K."/>
            <person name="Weber T."/>
        </authorList>
    </citation>
    <scope>NUCLEOTIDE SEQUENCE</scope>
    <source>
        <strain evidence="8">NBC_00303</strain>
    </source>
</reference>
<dbReference type="Pfam" id="PF04565">
    <property type="entry name" value="RNA_pol_Rpb2_3"/>
    <property type="match status" value="1"/>
</dbReference>
<evidence type="ECO:0000256" key="1">
    <source>
        <dbReference type="ARBA" id="ARBA00012418"/>
    </source>
</evidence>
<accession>A0ABZ1QF88</accession>
<evidence type="ECO:0000256" key="5">
    <source>
        <dbReference type="ARBA" id="ARBA00023163"/>
    </source>
</evidence>
<evidence type="ECO:0000256" key="2">
    <source>
        <dbReference type="ARBA" id="ARBA00022478"/>
    </source>
</evidence>
<evidence type="ECO:0000256" key="6">
    <source>
        <dbReference type="RuleBase" id="RU000434"/>
    </source>
</evidence>
<gene>
    <name evidence="8" type="ORF">OHA91_22880</name>
</gene>
<keyword evidence="2" id="KW-0240">DNA-directed RNA polymerase</keyword>